<feature type="chain" id="PRO_5028809937" evidence="2">
    <location>
        <begin position="24"/>
        <end position="333"/>
    </location>
</feature>
<evidence type="ECO:0000256" key="2">
    <source>
        <dbReference type="SAM" id="SignalP"/>
    </source>
</evidence>
<feature type="signal peptide" evidence="2">
    <location>
        <begin position="1"/>
        <end position="23"/>
    </location>
</feature>
<dbReference type="InterPro" id="IPR002491">
    <property type="entry name" value="ABC_transptr_periplasmic_BD"/>
</dbReference>
<dbReference type="AlphaFoldDB" id="A0A7G9WGD9"/>
<comment type="similarity">
    <text evidence="1">Belongs to the bacterial solute-binding protein 8 family.</text>
</comment>
<dbReference type="EMBL" id="CP060696">
    <property type="protein sequence ID" value="QNO17751.1"/>
    <property type="molecule type" value="Genomic_DNA"/>
</dbReference>
<evidence type="ECO:0000259" key="3">
    <source>
        <dbReference type="PROSITE" id="PS50983"/>
    </source>
</evidence>
<dbReference type="PANTHER" id="PTHR30535">
    <property type="entry name" value="VITAMIN B12-BINDING PROTEIN"/>
    <property type="match status" value="1"/>
</dbReference>
<organism evidence="4 5">
    <name type="scientific">Caproicibacterium amylolyticum</name>
    <dbReference type="NCBI Taxonomy" id="2766537"/>
    <lineage>
        <taxon>Bacteria</taxon>
        <taxon>Bacillati</taxon>
        <taxon>Bacillota</taxon>
        <taxon>Clostridia</taxon>
        <taxon>Eubacteriales</taxon>
        <taxon>Oscillospiraceae</taxon>
        <taxon>Caproicibacterium</taxon>
    </lineage>
</organism>
<dbReference type="KEGG" id="caml:H6X83_12625"/>
<dbReference type="GO" id="GO:0071281">
    <property type="term" value="P:cellular response to iron ion"/>
    <property type="evidence" value="ECO:0007669"/>
    <property type="project" value="TreeGrafter"/>
</dbReference>
<dbReference type="Proteomes" id="UP000516046">
    <property type="component" value="Chromosome"/>
</dbReference>
<reference evidence="4 5" key="1">
    <citation type="submission" date="2020-08" db="EMBL/GenBank/DDBJ databases">
        <authorList>
            <person name="Ren C."/>
            <person name="Gu Y."/>
            <person name="Xu Y."/>
        </authorList>
    </citation>
    <scope>NUCLEOTIDE SEQUENCE [LARGE SCALE GENOMIC DNA]</scope>
    <source>
        <strain evidence="4 5">LBM18003</strain>
    </source>
</reference>
<evidence type="ECO:0000313" key="4">
    <source>
        <dbReference type="EMBL" id="QNO17751.1"/>
    </source>
</evidence>
<dbReference type="PROSITE" id="PS50983">
    <property type="entry name" value="FE_B12_PBP"/>
    <property type="match status" value="1"/>
</dbReference>
<proteinExistence type="inferred from homology"/>
<accession>A0A7G9WGD9</accession>
<dbReference type="PANTHER" id="PTHR30535:SF34">
    <property type="entry name" value="MOLYBDATE-BINDING PROTEIN MOLA"/>
    <property type="match status" value="1"/>
</dbReference>
<dbReference type="Pfam" id="PF01497">
    <property type="entry name" value="Peripla_BP_2"/>
    <property type="match status" value="1"/>
</dbReference>
<keyword evidence="5" id="KW-1185">Reference proteome</keyword>
<feature type="domain" description="Fe/B12 periplasmic-binding" evidence="3">
    <location>
        <begin position="71"/>
        <end position="331"/>
    </location>
</feature>
<dbReference type="SUPFAM" id="SSF53807">
    <property type="entry name" value="Helical backbone' metal receptor"/>
    <property type="match status" value="1"/>
</dbReference>
<evidence type="ECO:0000256" key="1">
    <source>
        <dbReference type="ARBA" id="ARBA00008814"/>
    </source>
</evidence>
<sequence length="333" mass="36032">MKKKLISAALALLFLLPAGCGQAASSQSMTPSSASVISEKSSSTKSAWVSASWTFTDAKKRKVTIPAAPKRVAALYGSFAEAWTLAGGTLAGTTEDAVSERKMSLGSAVKVVGTVKEPNLEQVLALQPDFVILSSEISAQVKLDASLTKLNIPHAYFSVKTYQQYLEMMKGFTALTGRPDLYEKNGASVQKQITEILAKVPKDKKPTALLIRAFSSGAKAKNSDDLAGAVLKDLGADNIADRKKSLLEDLSMEEIVKEDPDYIFVTVMGESEEKALAALKKGIQANPAWAQLSAVKNNRYVVLPKELFHYKPNAKWGESYAYLAKLLYPDVFK</sequence>
<evidence type="ECO:0000313" key="5">
    <source>
        <dbReference type="Proteomes" id="UP000516046"/>
    </source>
</evidence>
<gene>
    <name evidence="4" type="ORF">H6X83_12625</name>
</gene>
<dbReference type="Gene3D" id="3.40.50.1980">
    <property type="entry name" value="Nitrogenase molybdenum iron protein domain"/>
    <property type="match status" value="2"/>
</dbReference>
<name>A0A7G9WGD9_9FIRM</name>
<dbReference type="RefSeq" id="WP_212506815.1">
    <property type="nucleotide sequence ID" value="NZ_CP060696.1"/>
</dbReference>
<protein>
    <submittedName>
        <fullName evidence="4">ABC transporter substrate-binding protein</fullName>
    </submittedName>
</protein>
<keyword evidence="2" id="KW-0732">Signal</keyword>
<dbReference type="InterPro" id="IPR050902">
    <property type="entry name" value="ABC_Transporter_SBP"/>
</dbReference>